<keyword evidence="5" id="KW-1185">Reference proteome</keyword>
<proteinExistence type="predicted"/>
<evidence type="ECO:0000256" key="2">
    <source>
        <dbReference type="SAM" id="MobiDB-lite"/>
    </source>
</evidence>
<name>A0A1M5HQ64_9BACT</name>
<dbReference type="RefSeq" id="WP_073047374.1">
    <property type="nucleotide sequence ID" value="NZ_FQUO01000020.1"/>
</dbReference>
<feature type="compositionally biased region" description="Polar residues" evidence="2">
    <location>
        <begin position="41"/>
        <end position="51"/>
    </location>
</feature>
<dbReference type="PANTHER" id="PTHR21666:SF289">
    <property type="entry name" value="L-ALA--D-GLU ENDOPEPTIDASE"/>
    <property type="match status" value="1"/>
</dbReference>
<dbReference type="InterPro" id="IPR050570">
    <property type="entry name" value="Cell_wall_metabolism_enzyme"/>
</dbReference>
<dbReference type="InterPro" id="IPR016047">
    <property type="entry name" value="M23ase_b-sheet_dom"/>
</dbReference>
<dbReference type="STRING" id="1302690.BUE76_00385"/>
<dbReference type="Proteomes" id="UP000184368">
    <property type="component" value="Unassembled WGS sequence"/>
</dbReference>
<accession>A0A1M5HQ64</accession>
<evidence type="ECO:0000313" key="5">
    <source>
        <dbReference type="Proteomes" id="UP000184368"/>
    </source>
</evidence>
<keyword evidence="1" id="KW-0732">Signal</keyword>
<dbReference type="Gene3D" id="2.70.70.10">
    <property type="entry name" value="Glucose Permease (Domain IIA)"/>
    <property type="match status" value="1"/>
</dbReference>
<protein>
    <submittedName>
        <fullName evidence="4">Peptidase family M23</fullName>
    </submittedName>
</protein>
<dbReference type="OrthoDB" id="9810477at2"/>
<dbReference type="AlphaFoldDB" id="A0A1M5HQ64"/>
<dbReference type="CDD" id="cd12797">
    <property type="entry name" value="M23_peptidase"/>
    <property type="match status" value="1"/>
</dbReference>
<dbReference type="GO" id="GO:0004222">
    <property type="term" value="F:metalloendopeptidase activity"/>
    <property type="evidence" value="ECO:0007669"/>
    <property type="project" value="TreeGrafter"/>
</dbReference>
<dbReference type="Pfam" id="PF01551">
    <property type="entry name" value="Peptidase_M23"/>
    <property type="match status" value="1"/>
</dbReference>
<feature type="domain" description="M23ase beta-sheet core" evidence="3">
    <location>
        <begin position="97"/>
        <end position="190"/>
    </location>
</feature>
<dbReference type="InterPro" id="IPR011055">
    <property type="entry name" value="Dup_hybrid_motif"/>
</dbReference>
<dbReference type="PANTHER" id="PTHR21666">
    <property type="entry name" value="PEPTIDASE-RELATED"/>
    <property type="match status" value="1"/>
</dbReference>
<feature type="region of interest" description="Disordered" evidence="2">
    <location>
        <begin position="33"/>
        <end position="53"/>
    </location>
</feature>
<evidence type="ECO:0000313" key="4">
    <source>
        <dbReference type="EMBL" id="SHG18093.1"/>
    </source>
</evidence>
<sequence length="195" mass="21562">MLLILLPGLQVSAQLSTVGVSGRKLSKAVQRGLEKPEQDTMRLSSTNTSAYNKGEKENKPIVWYPIRKPLFHPPLKRIRVTSSYGKRYHPVSRLPHFHNGVDLEANYEPVMAVAAGRVKKVGFDERSGLYVVLDHGQGITTSYAHLKYALAEIEQLVEGGKPIGVSGNTGRSTAPHLHFSIKLNNLAVDPINIFR</sequence>
<organism evidence="4 5">
    <name type="scientific">Cnuella takakiae</name>
    <dbReference type="NCBI Taxonomy" id="1302690"/>
    <lineage>
        <taxon>Bacteria</taxon>
        <taxon>Pseudomonadati</taxon>
        <taxon>Bacteroidota</taxon>
        <taxon>Chitinophagia</taxon>
        <taxon>Chitinophagales</taxon>
        <taxon>Chitinophagaceae</taxon>
        <taxon>Cnuella</taxon>
    </lineage>
</organism>
<dbReference type="SUPFAM" id="SSF51261">
    <property type="entry name" value="Duplicated hybrid motif"/>
    <property type="match status" value="1"/>
</dbReference>
<evidence type="ECO:0000256" key="1">
    <source>
        <dbReference type="ARBA" id="ARBA00022729"/>
    </source>
</evidence>
<gene>
    <name evidence="4" type="ORF">SAMN05444008_12011</name>
</gene>
<evidence type="ECO:0000259" key="3">
    <source>
        <dbReference type="Pfam" id="PF01551"/>
    </source>
</evidence>
<reference evidence="4 5" key="1">
    <citation type="submission" date="2016-11" db="EMBL/GenBank/DDBJ databases">
        <authorList>
            <person name="Jaros S."/>
            <person name="Januszkiewicz K."/>
            <person name="Wedrychowicz H."/>
        </authorList>
    </citation>
    <scope>NUCLEOTIDE SEQUENCE [LARGE SCALE GENOMIC DNA]</scope>
    <source>
        <strain evidence="4 5">DSM 26897</strain>
    </source>
</reference>
<dbReference type="EMBL" id="FQUO01000020">
    <property type="protein sequence ID" value="SHG18093.1"/>
    <property type="molecule type" value="Genomic_DNA"/>
</dbReference>